<dbReference type="HOGENOM" id="CLU_2401968_0_0_1"/>
<keyword evidence="2" id="KW-0472">Membrane</keyword>
<proteinExistence type="predicted"/>
<keyword evidence="4" id="KW-1185">Reference proteome</keyword>
<keyword evidence="2" id="KW-0812">Transmembrane</keyword>
<evidence type="ECO:0000313" key="4">
    <source>
        <dbReference type="Proteomes" id="UP000008744"/>
    </source>
</evidence>
<name>B4G5I2_DROPE</name>
<organism evidence="4">
    <name type="scientific">Drosophila persimilis</name>
    <name type="common">Fruit fly</name>
    <dbReference type="NCBI Taxonomy" id="7234"/>
    <lineage>
        <taxon>Eukaryota</taxon>
        <taxon>Metazoa</taxon>
        <taxon>Ecdysozoa</taxon>
        <taxon>Arthropoda</taxon>
        <taxon>Hexapoda</taxon>
        <taxon>Insecta</taxon>
        <taxon>Pterygota</taxon>
        <taxon>Neoptera</taxon>
        <taxon>Endopterygota</taxon>
        <taxon>Diptera</taxon>
        <taxon>Brachycera</taxon>
        <taxon>Muscomorpha</taxon>
        <taxon>Ephydroidea</taxon>
        <taxon>Drosophilidae</taxon>
        <taxon>Drosophila</taxon>
        <taxon>Sophophora</taxon>
    </lineage>
</organism>
<reference evidence="3 4" key="1">
    <citation type="journal article" date="2007" name="Nature">
        <title>Evolution of genes and genomes on the Drosophila phylogeny.</title>
        <authorList>
            <consortium name="Drosophila 12 Genomes Consortium"/>
            <person name="Clark A.G."/>
            <person name="Eisen M.B."/>
            <person name="Smith D.R."/>
            <person name="Bergman C.M."/>
            <person name="Oliver B."/>
            <person name="Markow T.A."/>
            <person name="Kaufman T.C."/>
            <person name="Kellis M."/>
            <person name="Gelbart W."/>
            <person name="Iyer V.N."/>
            <person name="Pollard D.A."/>
            <person name="Sackton T.B."/>
            <person name="Larracuente A.M."/>
            <person name="Singh N.D."/>
            <person name="Abad J.P."/>
            <person name="Abt D.N."/>
            <person name="Adryan B."/>
            <person name="Aguade M."/>
            <person name="Akashi H."/>
            <person name="Anderson W.W."/>
            <person name="Aquadro C.F."/>
            <person name="Ardell D.H."/>
            <person name="Arguello R."/>
            <person name="Artieri C.G."/>
            <person name="Barbash D.A."/>
            <person name="Barker D."/>
            <person name="Barsanti P."/>
            <person name="Batterham P."/>
            <person name="Batzoglou S."/>
            <person name="Begun D."/>
            <person name="Bhutkar A."/>
            <person name="Blanco E."/>
            <person name="Bosak S.A."/>
            <person name="Bradley R.K."/>
            <person name="Brand A.D."/>
            <person name="Brent M.R."/>
            <person name="Brooks A.N."/>
            <person name="Brown R.H."/>
            <person name="Butlin R.K."/>
            <person name="Caggese C."/>
            <person name="Calvi B.R."/>
            <person name="Bernardo de Carvalho A."/>
            <person name="Caspi A."/>
            <person name="Castrezana S."/>
            <person name="Celniker S.E."/>
            <person name="Chang J.L."/>
            <person name="Chapple C."/>
            <person name="Chatterji S."/>
            <person name="Chinwalla A."/>
            <person name="Civetta A."/>
            <person name="Clifton S.W."/>
            <person name="Comeron J.M."/>
            <person name="Costello J.C."/>
            <person name="Coyne J.A."/>
            <person name="Daub J."/>
            <person name="David R.G."/>
            <person name="Delcher A.L."/>
            <person name="Delehaunty K."/>
            <person name="Do C.B."/>
            <person name="Ebling H."/>
            <person name="Edwards K."/>
            <person name="Eickbush T."/>
            <person name="Evans J.D."/>
            <person name="Filipski A."/>
            <person name="Findeiss S."/>
            <person name="Freyhult E."/>
            <person name="Fulton L."/>
            <person name="Fulton R."/>
            <person name="Garcia A.C."/>
            <person name="Gardiner A."/>
            <person name="Garfield D.A."/>
            <person name="Garvin B.E."/>
            <person name="Gibson G."/>
            <person name="Gilbert D."/>
            <person name="Gnerre S."/>
            <person name="Godfrey J."/>
            <person name="Good R."/>
            <person name="Gotea V."/>
            <person name="Gravely B."/>
            <person name="Greenberg A.J."/>
            <person name="Griffiths-Jones S."/>
            <person name="Gross S."/>
            <person name="Guigo R."/>
            <person name="Gustafson E.A."/>
            <person name="Haerty W."/>
            <person name="Hahn M.W."/>
            <person name="Halligan D.L."/>
            <person name="Halpern A.L."/>
            <person name="Halter G.M."/>
            <person name="Han M.V."/>
            <person name="Heger A."/>
            <person name="Hillier L."/>
            <person name="Hinrichs A.S."/>
            <person name="Holmes I."/>
            <person name="Hoskins R.A."/>
            <person name="Hubisz M.J."/>
            <person name="Hultmark D."/>
            <person name="Huntley M.A."/>
            <person name="Jaffe D.B."/>
            <person name="Jagadeeshan S."/>
            <person name="Jeck W.R."/>
            <person name="Johnson J."/>
            <person name="Jones C.D."/>
            <person name="Jordan W.C."/>
            <person name="Karpen G.H."/>
            <person name="Kataoka E."/>
            <person name="Keightley P.D."/>
            <person name="Kheradpour P."/>
            <person name="Kirkness E.F."/>
            <person name="Koerich L.B."/>
            <person name="Kristiansen K."/>
            <person name="Kudrna D."/>
            <person name="Kulathinal R.J."/>
            <person name="Kumar S."/>
            <person name="Kwok R."/>
            <person name="Lander E."/>
            <person name="Langley C.H."/>
            <person name="Lapoint R."/>
            <person name="Lazzaro B.P."/>
            <person name="Lee S.J."/>
            <person name="Levesque L."/>
            <person name="Li R."/>
            <person name="Lin C.F."/>
            <person name="Lin M.F."/>
            <person name="Lindblad-Toh K."/>
            <person name="Llopart A."/>
            <person name="Long M."/>
            <person name="Low L."/>
            <person name="Lozovsky E."/>
            <person name="Lu J."/>
            <person name="Luo M."/>
            <person name="Machado C.A."/>
            <person name="Makalowski W."/>
            <person name="Marzo M."/>
            <person name="Matsuda M."/>
            <person name="Matzkin L."/>
            <person name="McAllister B."/>
            <person name="McBride C.S."/>
            <person name="McKernan B."/>
            <person name="McKernan K."/>
            <person name="Mendez-Lago M."/>
            <person name="Minx P."/>
            <person name="Mollenhauer M.U."/>
            <person name="Montooth K."/>
            <person name="Mount S.M."/>
            <person name="Mu X."/>
            <person name="Myers E."/>
            <person name="Negre B."/>
            <person name="Newfeld S."/>
            <person name="Nielsen R."/>
            <person name="Noor M.A."/>
            <person name="O'Grady P."/>
            <person name="Pachter L."/>
            <person name="Papaceit M."/>
            <person name="Parisi M.J."/>
            <person name="Parisi M."/>
            <person name="Parts L."/>
            <person name="Pedersen J.S."/>
            <person name="Pesole G."/>
            <person name="Phillippy A.M."/>
            <person name="Ponting C.P."/>
            <person name="Pop M."/>
            <person name="Porcelli D."/>
            <person name="Powell J.R."/>
            <person name="Prohaska S."/>
            <person name="Pruitt K."/>
            <person name="Puig M."/>
            <person name="Quesneville H."/>
            <person name="Ram K.R."/>
            <person name="Rand D."/>
            <person name="Rasmussen M.D."/>
            <person name="Reed L.K."/>
            <person name="Reenan R."/>
            <person name="Reily A."/>
            <person name="Remington K.A."/>
            <person name="Rieger T.T."/>
            <person name="Ritchie M.G."/>
            <person name="Robin C."/>
            <person name="Rogers Y.H."/>
            <person name="Rohde C."/>
            <person name="Rozas J."/>
            <person name="Rubenfield M.J."/>
            <person name="Ruiz A."/>
            <person name="Russo S."/>
            <person name="Salzberg S.L."/>
            <person name="Sanchez-Gracia A."/>
            <person name="Saranga D.J."/>
            <person name="Sato H."/>
            <person name="Schaeffer S.W."/>
            <person name="Schatz M.C."/>
            <person name="Schlenke T."/>
            <person name="Schwartz R."/>
            <person name="Segarra C."/>
            <person name="Singh R.S."/>
            <person name="Sirot L."/>
            <person name="Sirota M."/>
            <person name="Sisneros N.B."/>
            <person name="Smith C.D."/>
            <person name="Smith T.F."/>
            <person name="Spieth J."/>
            <person name="Stage D.E."/>
            <person name="Stark A."/>
            <person name="Stephan W."/>
            <person name="Strausberg R.L."/>
            <person name="Strempel S."/>
            <person name="Sturgill D."/>
            <person name="Sutton G."/>
            <person name="Sutton G.G."/>
            <person name="Tao W."/>
            <person name="Teichmann S."/>
            <person name="Tobari Y.N."/>
            <person name="Tomimura Y."/>
            <person name="Tsolas J.M."/>
            <person name="Valente V.L."/>
            <person name="Venter E."/>
            <person name="Venter J.C."/>
            <person name="Vicario S."/>
            <person name="Vieira F.G."/>
            <person name="Vilella A.J."/>
            <person name="Villasante A."/>
            <person name="Walenz B."/>
            <person name="Wang J."/>
            <person name="Wasserman M."/>
            <person name="Watts T."/>
            <person name="Wilson D."/>
            <person name="Wilson R.K."/>
            <person name="Wing R.A."/>
            <person name="Wolfner M.F."/>
            <person name="Wong A."/>
            <person name="Wong G.K."/>
            <person name="Wu C.I."/>
            <person name="Wu G."/>
            <person name="Yamamoto D."/>
            <person name="Yang H.P."/>
            <person name="Yang S.P."/>
            <person name="Yorke J.A."/>
            <person name="Yoshida K."/>
            <person name="Zdobnov E."/>
            <person name="Zhang P."/>
            <person name="Zhang Y."/>
            <person name="Zimin A.V."/>
            <person name="Baldwin J."/>
            <person name="Abdouelleil A."/>
            <person name="Abdulkadir J."/>
            <person name="Abebe A."/>
            <person name="Abera B."/>
            <person name="Abreu J."/>
            <person name="Acer S.C."/>
            <person name="Aftuck L."/>
            <person name="Alexander A."/>
            <person name="An P."/>
            <person name="Anderson E."/>
            <person name="Anderson S."/>
            <person name="Arachi H."/>
            <person name="Azer M."/>
            <person name="Bachantsang P."/>
            <person name="Barry A."/>
            <person name="Bayul T."/>
            <person name="Berlin A."/>
            <person name="Bessette D."/>
            <person name="Bloom T."/>
            <person name="Blye J."/>
            <person name="Boguslavskiy L."/>
            <person name="Bonnet C."/>
            <person name="Boukhgalter B."/>
            <person name="Bourzgui I."/>
            <person name="Brown A."/>
            <person name="Cahill P."/>
            <person name="Channer S."/>
            <person name="Cheshatsang Y."/>
            <person name="Chuda L."/>
            <person name="Citroen M."/>
            <person name="Collymore A."/>
            <person name="Cooke P."/>
            <person name="Costello M."/>
            <person name="D'Aco K."/>
            <person name="Daza R."/>
            <person name="De Haan G."/>
            <person name="DeGray S."/>
            <person name="DeMaso C."/>
            <person name="Dhargay N."/>
            <person name="Dooley K."/>
            <person name="Dooley E."/>
            <person name="Doricent M."/>
            <person name="Dorje P."/>
            <person name="Dorjee K."/>
            <person name="Dupes A."/>
            <person name="Elong R."/>
            <person name="Falk J."/>
            <person name="Farina A."/>
            <person name="Faro S."/>
            <person name="Ferguson D."/>
            <person name="Fisher S."/>
            <person name="Foley C.D."/>
            <person name="Franke A."/>
            <person name="Friedrich D."/>
            <person name="Gadbois L."/>
            <person name="Gearin G."/>
            <person name="Gearin C.R."/>
            <person name="Giannoukos G."/>
            <person name="Goode T."/>
            <person name="Graham J."/>
            <person name="Grandbois E."/>
            <person name="Grewal S."/>
            <person name="Gyaltsen K."/>
            <person name="Hafez N."/>
            <person name="Hagos B."/>
            <person name="Hall J."/>
            <person name="Henson C."/>
            <person name="Hollinger A."/>
            <person name="Honan T."/>
            <person name="Huard M.D."/>
            <person name="Hughes L."/>
            <person name="Hurhula B."/>
            <person name="Husby M.E."/>
            <person name="Kamat A."/>
            <person name="Kanga B."/>
            <person name="Kashin S."/>
            <person name="Khazanovich D."/>
            <person name="Kisner P."/>
            <person name="Lance K."/>
            <person name="Lara M."/>
            <person name="Lee W."/>
            <person name="Lennon N."/>
            <person name="Letendre F."/>
            <person name="LeVine R."/>
            <person name="Lipovsky A."/>
            <person name="Liu X."/>
            <person name="Liu J."/>
            <person name="Liu S."/>
            <person name="Lokyitsang T."/>
            <person name="Lokyitsang Y."/>
            <person name="Lubonja R."/>
            <person name="Lui A."/>
            <person name="MacDonald P."/>
            <person name="Magnisalis V."/>
            <person name="Maru K."/>
            <person name="Matthews C."/>
            <person name="McCusker W."/>
            <person name="McDonough S."/>
            <person name="Mehta T."/>
            <person name="Meldrim J."/>
            <person name="Meneus L."/>
            <person name="Mihai O."/>
            <person name="Mihalev A."/>
            <person name="Mihova T."/>
            <person name="Mittelman R."/>
            <person name="Mlenga V."/>
            <person name="Montmayeur A."/>
            <person name="Mulrain L."/>
            <person name="Navidi A."/>
            <person name="Naylor J."/>
            <person name="Negash T."/>
            <person name="Nguyen T."/>
            <person name="Nguyen N."/>
            <person name="Nicol R."/>
            <person name="Norbu C."/>
            <person name="Norbu N."/>
            <person name="Novod N."/>
            <person name="O'Neill B."/>
            <person name="Osman S."/>
            <person name="Markiewicz E."/>
            <person name="Oyono O.L."/>
            <person name="Patti C."/>
            <person name="Phunkhang P."/>
            <person name="Pierre F."/>
            <person name="Priest M."/>
            <person name="Raghuraman S."/>
            <person name="Rege F."/>
            <person name="Reyes R."/>
            <person name="Rise C."/>
            <person name="Rogov P."/>
            <person name="Ross K."/>
            <person name="Ryan E."/>
            <person name="Settipalli S."/>
            <person name="Shea T."/>
            <person name="Sherpa N."/>
            <person name="Shi L."/>
            <person name="Shih D."/>
            <person name="Sparrow T."/>
            <person name="Spaulding J."/>
            <person name="Stalker J."/>
            <person name="Stange-Thomann N."/>
            <person name="Stavropoulos S."/>
            <person name="Stone C."/>
            <person name="Strader C."/>
            <person name="Tesfaye S."/>
            <person name="Thomson T."/>
            <person name="Thoulutsang Y."/>
            <person name="Thoulutsang D."/>
            <person name="Topham K."/>
            <person name="Topping I."/>
            <person name="Tsamla T."/>
            <person name="Vassiliev H."/>
            <person name="Vo A."/>
            <person name="Wangchuk T."/>
            <person name="Wangdi T."/>
            <person name="Weiand M."/>
            <person name="Wilkinson J."/>
            <person name="Wilson A."/>
            <person name="Yadav S."/>
            <person name="Young G."/>
            <person name="Yu Q."/>
            <person name="Zembek L."/>
            <person name="Zhong D."/>
            <person name="Zimmer A."/>
            <person name="Zwirko Z."/>
            <person name="Jaffe D.B."/>
            <person name="Alvarez P."/>
            <person name="Brockman W."/>
            <person name="Butler J."/>
            <person name="Chin C."/>
            <person name="Gnerre S."/>
            <person name="Grabherr M."/>
            <person name="Kleber M."/>
            <person name="Mauceli E."/>
            <person name="MacCallum I."/>
        </authorList>
    </citation>
    <scope>NUCLEOTIDE SEQUENCE [LARGE SCALE GENOMIC DNA]</scope>
    <source>
        <strain evidence="4">MSH-3 / Tucson 14011-0111.49</strain>
    </source>
</reference>
<feature type="compositionally biased region" description="Basic and acidic residues" evidence="1">
    <location>
        <begin position="65"/>
        <end position="87"/>
    </location>
</feature>
<dbReference type="Proteomes" id="UP000008744">
    <property type="component" value="Unassembled WGS sequence"/>
</dbReference>
<dbReference type="AlphaFoldDB" id="B4G5I2"/>
<dbReference type="EMBL" id="CH479179">
    <property type="protein sequence ID" value="EDW24848.1"/>
    <property type="molecule type" value="Genomic_DNA"/>
</dbReference>
<accession>B4G5I2</accession>
<evidence type="ECO:0000256" key="1">
    <source>
        <dbReference type="SAM" id="MobiDB-lite"/>
    </source>
</evidence>
<feature type="transmembrane region" description="Helical" evidence="2">
    <location>
        <begin position="36"/>
        <end position="56"/>
    </location>
</feature>
<sequence length="93" mass="9761">MDRGQRRVGPGLGPGLGLELKPELGLGLGLELGMDAAAAAATATAVMVAAKNSVIMRKDARLAMKRKEGRKDEPALEQIDERTDGRKACAGMM</sequence>
<feature type="region of interest" description="Disordered" evidence="1">
    <location>
        <begin position="65"/>
        <end position="93"/>
    </location>
</feature>
<protein>
    <submittedName>
        <fullName evidence="3">GL23162</fullName>
    </submittedName>
</protein>
<evidence type="ECO:0000256" key="2">
    <source>
        <dbReference type="SAM" id="Phobius"/>
    </source>
</evidence>
<evidence type="ECO:0000313" key="3">
    <source>
        <dbReference type="EMBL" id="EDW24848.1"/>
    </source>
</evidence>
<keyword evidence="2" id="KW-1133">Transmembrane helix</keyword>
<gene>
    <name evidence="3" type="primary">Dper\GL23162</name>
    <name evidence="3" type="ORF">Dper_GL23162</name>
</gene>